<dbReference type="InterPro" id="IPR036155">
    <property type="entry name" value="Crypto/Photolyase_N_sf"/>
</dbReference>
<keyword evidence="13" id="KW-1185">Reference proteome</keyword>
<dbReference type="Gene3D" id="3.40.50.620">
    <property type="entry name" value="HUPs"/>
    <property type="match status" value="1"/>
</dbReference>
<comment type="catalytic activity">
    <reaction evidence="7">
        <text>cyclobutadipyrimidine (in DNA) = 2 pyrimidine residues (in DNA).</text>
        <dbReference type="EC" id="4.1.99.3"/>
    </reaction>
</comment>
<dbReference type="SUPFAM" id="SSF48173">
    <property type="entry name" value="Cryptochrome/photolyase FAD-binding domain"/>
    <property type="match status" value="1"/>
</dbReference>
<dbReference type="PROSITE" id="PS00394">
    <property type="entry name" value="DNA_PHOTOLYASES_1_1"/>
    <property type="match status" value="1"/>
</dbReference>
<proteinExistence type="inferred from homology"/>
<evidence type="ECO:0000256" key="7">
    <source>
        <dbReference type="ARBA" id="ARBA00033999"/>
    </source>
</evidence>
<evidence type="ECO:0000256" key="8">
    <source>
        <dbReference type="PIRSR" id="PIRSR602081-1"/>
    </source>
</evidence>
<dbReference type="OrthoDB" id="9772484at2"/>
<dbReference type="InterPro" id="IPR036134">
    <property type="entry name" value="Crypto/Photolyase_FAD-like_sf"/>
</dbReference>
<feature type="binding site" evidence="8">
    <location>
        <begin position="374"/>
        <end position="376"/>
    </location>
    <ligand>
        <name>FAD</name>
        <dbReference type="ChEBI" id="CHEBI:57692"/>
    </ligand>
</feature>
<sequence>MTEVSALWMRRDLRLTDNRAMHEMQRWVEAEEDRQWFLVFHLDPHFYEYSCPHHDYFFQNLEKFRKECDDQHIQLYFLHGSADEAFTYLKEKVPALTHLFFNEDEAPQAARRDEQVLKEMQQRSVETHAYKDAHFHRSDEVKKKDGGLYSVYTPYYRAWRQLEKEQPFECRLGRIISQQARLDLPQKAAYNKLSSYLNNNGKTWERTAEKDGRERLETFVEEIAPEYHETNNALSSDGTSRLSAYLKTGRLSVRTIYQALSEQLEEGNPGAEAFVSELAWRDYYNMIHATRPELKNTELKEAYRYLPWEYDEKRLERWKEGRTGYPIVDACMRQLNEIGWMHNRGRMIAASFLTKDYLIDWREGERYFAERLIDYDPSSNAGGWQWAASTGTDAVPYFRVFSPVRQSERFDPQGDYIREYVPELHRVPKKYIHTPWKMNEQQQKEYGCILGQDYPKPDVDHAVQRKKAIEMFKGE</sequence>
<dbReference type="GO" id="GO:0003904">
    <property type="term" value="F:deoxyribodipyrimidine photo-lyase activity"/>
    <property type="evidence" value="ECO:0007669"/>
    <property type="project" value="UniProtKB-EC"/>
</dbReference>
<dbReference type="Gene3D" id="1.10.579.10">
    <property type="entry name" value="DNA Cyclobutane Dipyrimidine Photolyase, subunit A, domain 3"/>
    <property type="match status" value="1"/>
</dbReference>
<feature type="site" description="Electron transfer via tryptophanyl radical" evidence="9">
    <location>
        <position position="308"/>
    </location>
</feature>
<accession>A0A1H2Q4G1</accession>
<evidence type="ECO:0000313" key="13">
    <source>
        <dbReference type="Proteomes" id="UP000199488"/>
    </source>
</evidence>
<dbReference type="InterPro" id="IPR018394">
    <property type="entry name" value="DNA_photolyase_1_CS_C"/>
</dbReference>
<dbReference type="RefSeq" id="WP_091610156.1">
    <property type="nucleotide sequence ID" value="NZ_FNNC01000001.1"/>
</dbReference>
<evidence type="ECO:0000256" key="2">
    <source>
        <dbReference type="ARBA" id="ARBA00013149"/>
    </source>
</evidence>
<keyword evidence="5 8" id="KW-0274">FAD</keyword>
<dbReference type="InterPro" id="IPR014729">
    <property type="entry name" value="Rossmann-like_a/b/a_fold"/>
</dbReference>
<comment type="cofactor">
    <cofactor evidence="8">
        <name>FAD</name>
        <dbReference type="ChEBI" id="CHEBI:57692"/>
    </cofactor>
    <text evidence="8">Binds 1 FAD per subunit.</text>
</comment>
<comment type="similarity">
    <text evidence="10">Belongs to the DNA photolyase family.</text>
</comment>
<gene>
    <name evidence="12" type="ORF">SAMN05421781_0143</name>
</gene>
<dbReference type="FunFam" id="1.10.579.10:FF:000003">
    <property type="entry name" value="Deoxyribodipyrimidine photo-lyase"/>
    <property type="match status" value="1"/>
</dbReference>
<comment type="cofactor">
    <cofactor evidence="1">
        <name>(6R)-5,10-methylene-5,6,7,8-tetrahydrofolate</name>
        <dbReference type="ChEBI" id="CHEBI:15636"/>
    </cofactor>
</comment>
<organism evidence="12 13">
    <name type="scientific">Marinococcus luteus</name>
    <dbReference type="NCBI Taxonomy" id="1122204"/>
    <lineage>
        <taxon>Bacteria</taxon>
        <taxon>Bacillati</taxon>
        <taxon>Bacillota</taxon>
        <taxon>Bacilli</taxon>
        <taxon>Bacillales</taxon>
        <taxon>Bacillaceae</taxon>
        <taxon>Marinococcus</taxon>
    </lineage>
</organism>
<feature type="binding site" evidence="8">
    <location>
        <begin position="239"/>
        <end position="243"/>
    </location>
    <ligand>
        <name>FAD</name>
        <dbReference type="ChEBI" id="CHEBI:57692"/>
    </ligand>
</feature>
<feature type="site" description="Electron transfer via tryptophanyl radical" evidence="9">
    <location>
        <position position="361"/>
    </location>
</feature>
<keyword evidence="12" id="KW-0456">Lyase</keyword>
<feature type="binding site" evidence="8">
    <location>
        <position position="274"/>
    </location>
    <ligand>
        <name>FAD</name>
        <dbReference type="ChEBI" id="CHEBI:57692"/>
    </ligand>
</feature>
<dbReference type="Gene3D" id="1.25.40.80">
    <property type="match status" value="1"/>
</dbReference>
<evidence type="ECO:0000256" key="3">
    <source>
        <dbReference type="ARBA" id="ARBA00014046"/>
    </source>
</evidence>
<evidence type="ECO:0000256" key="4">
    <source>
        <dbReference type="ARBA" id="ARBA00022630"/>
    </source>
</evidence>
<feature type="site" description="Electron transfer via tryptophanyl radical" evidence="9">
    <location>
        <position position="384"/>
    </location>
</feature>
<dbReference type="InterPro" id="IPR002081">
    <property type="entry name" value="Cryptochrome/DNA_photolyase_1"/>
</dbReference>
<feature type="binding site" evidence="8">
    <location>
        <begin position="277"/>
        <end position="284"/>
    </location>
    <ligand>
        <name>FAD</name>
        <dbReference type="ChEBI" id="CHEBI:57692"/>
    </ligand>
</feature>
<dbReference type="InterPro" id="IPR005101">
    <property type="entry name" value="Cryptochr/Photolyase_FAD-bd"/>
</dbReference>
<evidence type="ECO:0000256" key="9">
    <source>
        <dbReference type="PIRSR" id="PIRSR602081-2"/>
    </source>
</evidence>
<dbReference type="Pfam" id="PF00875">
    <property type="entry name" value="DNA_photolyase"/>
    <property type="match status" value="1"/>
</dbReference>
<dbReference type="PANTHER" id="PTHR11455">
    <property type="entry name" value="CRYPTOCHROME"/>
    <property type="match status" value="1"/>
</dbReference>
<dbReference type="PRINTS" id="PR00147">
    <property type="entry name" value="DNAPHOTLYASE"/>
</dbReference>
<evidence type="ECO:0000256" key="6">
    <source>
        <dbReference type="ARBA" id="ARBA00022991"/>
    </source>
</evidence>
<dbReference type="EMBL" id="FNNC01000001">
    <property type="protein sequence ID" value="SDW02067.1"/>
    <property type="molecule type" value="Genomic_DNA"/>
</dbReference>
<evidence type="ECO:0000256" key="5">
    <source>
        <dbReference type="ARBA" id="ARBA00022827"/>
    </source>
</evidence>
<keyword evidence="6 10" id="KW-0157">Chromophore</keyword>
<feature type="binding site" evidence="8">
    <location>
        <position position="227"/>
    </location>
    <ligand>
        <name>FAD</name>
        <dbReference type="ChEBI" id="CHEBI:57692"/>
    </ligand>
</feature>
<dbReference type="SUPFAM" id="SSF52425">
    <property type="entry name" value="Cryptochrome/photolyase, N-terminal domain"/>
    <property type="match status" value="1"/>
</dbReference>
<dbReference type="InterPro" id="IPR006050">
    <property type="entry name" value="DNA_photolyase_N"/>
</dbReference>
<evidence type="ECO:0000256" key="1">
    <source>
        <dbReference type="ARBA" id="ARBA00001932"/>
    </source>
</evidence>
<dbReference type="Pfam" id="PF03441">
    <property type="entry name" value="FAD_binding_7"/>
    <property type="match status" value="1"/>
</dbReference>
<dbReference type="Proteomes" id="UP000199488">
    <property type="component" value="Unassembled WGS sequence"/>
</dbReference>
<dbReference type="STRING" id="1122204.SAMN05421781_0143"/>
<dbReference type="GO" id="GO:0000719">
    <property type="term" value="P:photoreactive repair"/>
    <property type="evidence" value="ECO:0007669"/>
    <property type="project" value="UniProtKB-ARBA"/>
</dbReference>
<dbReference type="GO" id="GO:0009416">
    <property type="term" value="P:response to light stimulus"/>
    <property type="evidence" value="ECO:0007669"/>
    <property type="project" value="TreeGrafter"/>
</dbReference>
<dbReference type="GO" id="GO:0071949">
    <property type="term" value="F:FAD binding"/>
    <property type="evidence" value="ECO:0007669"/>
    <property type="project" value="TreeGrafter"/>
</dbReference>
<dbReference type="PROSITE" id="PS51645">
    <property type="entry name" value="PHR_CRY_ALPHA_BETA"/>
    <property type="match status" value="1"/>
</dbReference>
<evidence type="ECO:0000259" key="11">
    <source>
        <dbReference type="PROSITE" id="PS51645"/>
    </source>
</evidence>
<dbReference type="AlphaFoldDB" id="A0A1H2Q4G1"/>
<feature type="domain" description="Photolyase/cryptochrome alpha/beta" evidence="11">
    <location>
        <begin position="3"/>
        <end position="135"/>
    </location>
</feature>
<keyword evidence="4 8" id="KW-0285">Flavoprotein</keyword>
<dbReference type="GO" id="GO:0003677">
    <property type="term" value="F:DNA binding"/>
    <property type="evidence" value="ECO:0007669"/>
    <property type="project" value="TreeGrafter"/>
</dbReference>
<dbReference type="PANTHER" id="PTHR11455:SF9">
    <property type="entry name" value="CRYPTOCHROME CIRCADIAN CLOCK 5 ISOFORM X1"/>
    <property type="match status" value="1"/>
</dbReference>
<dbReference type="EC" id="4.1.99.3" evidence="2"/>
<reference evidence="12 13" key="1">
    <citation type="submission" date="2016-10" db="EMBL/GenBank/DDBJ databases">
        <authorList>
            <person name="de Groot N.N."/>
        </authorList>
    </citation>
    <scope>NUCLEOTIDE SEQUENCE [LARGE SCALE GENOMIC DNA]</scope>
    <source>
        <strain evidence="12 13">DSM 23126</strain>
    </source>
</reference>
<protein>
    <recommendedName>
        <fullName evidence="3">Deoxyribodipyrimidine photo-lyase</fullName>
        <ecNumber evidence="2">4.1.99.3</ecNumber>
    </recommendedName>
</protein>
<evidence type="ECO:0000256" key="10">
    <source>
        <dbReference type="RuleBase" id="RU004182"/>
    </source>
</evidence>
<evidence type="ECO:0000313" key="12">
    <source>
        <dbReference type="EMBL" id="SDW02067.1"/>
    </source>
</evidence>
<name>A0A1H2Q4G1_9BACI</name>